<feature type="DNA-binding region" description="OmpR/PhoB-type" evidence="7">
    <location>
        <begin position="124"/>
        <end position="219"/>
    </location>
</feature>
<keyword evidence="4 7" id="KW-0238">DNA-binding</keyword>
<sequence length="221" mass="25779">MKILLLEDDTLLHEIIEEFLEELKYEVISTYDGQEAYELIFEQHFDLLILDVNVPSINGFDLLKNIKENSMDIPTIFITSLHTTKDMETGFNVGADDYIRKPFHLSELKLRIDNIKRLRKIDSQEIEKINDSILYSYASKIISIKEKHTQLSKTEAKVFEYLLKHSNKAVSIEEIALNNWVYDETPTDTTIRTYIKNLRKILGKDSIINIKGIGYKFDLNT</sequence>
<dbReference type="PANTHER" id="PTHR48111">
    <property type="entry name" value="REGULATOR OF RPOS"/>
    <property type="match status" value="1"/>
</dbReference>
<accession>A0AAX2A6Z2</accession>
<dbReference type="InterPro" id="IPR011006">
    <property type="entry name" value="CheY-like_superfamily"/>
</dbReference>
<dbReference type="InterPro" id="IPR001867">
    <property type="entry name" value="OmpR/PhoB-type_DNA-bd"/>
</dbReference>
<dbReference type="EMBL" id="CP031217">
    <property type="protein sequence ID" value="AXH11076.1"/>
    <property type="molecule type" value="Genomic_DNA"/>
</dbReference>
<dbReference type="SMART" id="SM00448">
    <property type="entry name" value="REC"/>
    <property type="match status" value="1"/>
</dbReference>
<keyword evidence="3" id="KW-0805">Transcription regulation</keyword>
<dbReference type="Pfam" id="PF00486">
    <property type="entry name" value="Trans_reg_C"/>
    <property type="match status" value="1"/>
</dbReference>
<dbReference type="Pfam" id="PF00072">
    <property type="entry name" value="Response_reg"/>
    <property type="match status" value="1"/>
</dbReference>
<dbReference type="InterPro" id="IPR036388">
    <property type="entry name" value="WH-like_DNA-bd_sf"/>
</dbReference>
<dbReference type="InterPro" id="IPR039420">
    <property type="entry name" value="WalR-like"/>
</dbReference>
<evidence type="ECO:0000256" key="7">
    <source>
        <dbReference type="PROSITE-ProRule" id="PRU01091"/>
    </source>
</evidence>
<dbReference type="Gene3D" id="1.10.10.10">
    <property type="entry name" value="Winged helix-like DNA-binding domain superfamily/Winged helix DNA-binding domain"/>
    <property type="match status" value="1"/>
</dbReference>
<evidence type="ECO:0000259" key="9">
    <source>
        <dbReference type="PROSITE" id="PS51755"/>
    </source>
</evidence>
<name>A0AAX2A6Z2_9BACT</name>
<evidence type="ECO:0000313" key="11">
    <source>
        <dbReference type="EMBL" id="RXK09735.1"/>
    </source>
</evidence>
<evidence type="ECO:0000256" key="6">
    <source>
        <dbReference type="PROSITE-ProRule" id="PRU00169"/>
    </source>
</evidence>
<evidence type="ECO:0000256" key="5">
    <source>
        <dbReference type="ARBA" id="ARBA00023163"/>
    </source>
</evidence>
<keyword evidence="5" id="KW-0804">Transcription</keyword>
<dbReference type="PROSITE" id="PS51755">
    <property type="entry name" value="OMPR_PHOB"/>
    <property type="match status" value="1"/>
</dbReference>
<dbReference type="GO" id="GO:0005829">
    <property type="term" value="C:cytosol"/>
    <property type="evidence" value="ECO:0007669"/>
    <property type="project" value="TreeGrafter"/>
</dbReference>
<dbReference type="InterPro" id="IPR016032">
    <property type="entry name" value="Sig_transdc_resp-reg_C-effctor"/>
</dbReference>
<dbReference type="RefSeq" id="WP_114837973.1">
    <property type="nucleotide sequence ID" value="NZ_CP031217.1"/>
</dbReference>
<evidence type="ECO:0000256" key="2">
    <source>
        <dbReference type="ARBA" id="ARBA00023012"/>
    </source>
</evidence>
<dbReference type="GO" id="GO:0032993">
    <property type="term" value="C:protein-DNA complex"/>
    <property type="evidence" value="ECO:0007669"/>
    <property type="project" value="TreeGrafter"/>
</dbReference>
<gene>
    <name evidence="10" type="ORF">ABIV_0034</name>
    <name evidence="11" type="ORF">CRV05_08370</name>
</gene>
<dbReference type="SUPFAM" id="SSF52172">
    <property type="entry name" value="CheY-like"/>
    <property type="match status" value="1"/>
</dbReference>
<dbReference type="AlphaFoldDB" id="A0AAX2A6Z2"/>
<protein>
    <submittedName>
        <fullName evidence="11">DNA-binding response regulator</fullName>
    </submittedName>
    <submittedName>
        <fullName evidence="10">Two-component system response regulator, putative CusR</fullName>
    </submittedName>
</protein>
<evidence type="ECO:0000256" key="4">
    <source>
        <dbReference type="ARBA" id="ARBA00023125"/>
    </source>
</evidence>
<organism evidence="11 13">
    <name type="scientific">Halarcobacter bivalviorum</name>
    <dbReference type="NCBI Taxonomy" id="663364"/>
    <lineage>
        <taxon>Bacteria</taxon>
        <taxon>Pseudomonadati</taxon>
        <taxon>Campylobacterota</taxon>
        <taxon>Epsilonproteobacteria</taxon>
        <taxon>Campylobacterales</taxon>
        <taxon>Arcobacteraceae</taxon>
        <taxon>Halarcobacter</taxon>
    </lineage>
</organism>
<feature type="domain" description="OmpR/PhoB-type" evidence="9">
    <location>
        <begin position="124"/>
        <end position="219"/>
    </location>
</feature>
<keyword evidence="1 6" id="KW-0597">Phosphoprotein</keyword>
<dbReference type="SUPFAM" id="SSF46894">
    <property type="entry name" value="C-terminal effector domain of the bipartite response regulators"/>
    <property type="match status" value="1"/>
</dbReference>
<dbReference type="PANTHER" id="PTHR48111:SF21">
    <property type="entry name" value="DNA-BINDING DUAL MASTER TRANSCRIPTIONAL REGULATOR RPAA"/>
    <property type="match status" value="1"/>
</dbReference>
<keyword evidence="2" id="KW-0902">Two-component regulatory system</keyword>
<evidence type="ECO:0000259" key="8">
    <source>
        <dbReference type="PROSITE" id="PS50110"/>
    </source>
</evidence>
<proteinExistence type="predicted"/>
<dbReference type="PROSITE" id="PS50110">
    <property type="entry name" value="RESPONSE_REGULATORY"/>
    <property type="match status" value="1"/>
</dbReference>
<evidence type="ECO:0000313" key="12">
    <source>
        <dbReference type="Proteomes" id="UP000253850"/>
    </source>
</evidence>
<evidence type="ECO:0000256" key="1">
    <source>
        <dbReference type="ARBA" id="ARBA00022553"/>
    </source>
</evidence>
<evidence type="ECO:0000256" key="3">
    <source>
        <dbReference type="ARBA" id="ARBA00023015"/>
    </source>
</evidence>
<reference evidence="10 12" key="2">
    <citation type="submission" date="2018-07" db="EMBL/GenBank/DDBJ databases">
        <title>Complete genome of the Arcobacter bivalviorum type strain LMG 26154.</title>
        <authorList>
            <person name="Miller W.G."/>
            <person name="Yee E."/>
            <person name="Bono J.L."/>
        </authorList>
    </citation>
    <scope>NUCLEOTIDE SEQUENCE [LARGE SCALE GENOMIC DNA]</scope>
    <source>
        <strain evidence="10 12">LMG 26154</strain>
    </source>
</reference>
<evidence type="ECO:0000313" key="13">
    <source>
        <dbReference type="Proteomes" id="UP000289193"/>
    </source>
</evidence>
<dbReference type="Gene3D" id="3.40.50.2300">
    <property type="match status" value="1"/>
</dbReference>
<dbReference type="SMART" id="SM00862">
    <property type="entry name" value="Trans_reg_C"/>
    <property type="match status" value="1"/>
</dbReference>
<keyword evidence="13" id="KW-1185">Reference proteome</keyword>
<feature type="domain" description="Response regulatory" evidence="8">
    <location>
        <begin position="2"/>
        <end position="116"/>
    </location>
</feature>
<reference evidence="11 13" key="1">
    <citation type="submission" date="2017-10" db="EMBL/GenBank/DDBJ databases">
        <title>Genomics of the genus Arcobacter.</title>
        <authorList>
            <person name="Perez-Cataluna A."/>
            <person name="Figueras M.J."/>
        </authorList>
    </citation>
    <scope>NUCLEOTIDE SEQUENCE [LARGE SCALE GENOMIC DNA]</scope>
    <source>
        <strain evidence="11 13">CECT 7835</strain>
    </source>
</reference>
<dbReference type="Proteomes" id="UP000289193">
    <property type="component" value="Unassembled WGS sequence"/>
</dbReference>
<dbReference type="Proteomes" id="UP000253850">
    <property type="component" value="Chromosome"/>
</dbReference>
<dbReference type="GO" id="GO:0006355">
    <property type="term" value="P:regulation of DNA-templated transcription"/>
    <property type="evidence" value="ECO:0007669"/>
    <property type="project" value="InterPro"/>
</dbReference>
<dbReference type="CDD" id="cd00383">
    <property type="entry name" value="trans_reg_C"/>
    <property type="match status" value="1"/>
</dbReference>
<dbReference type="InterPro" id="IPR001789">
    <property type="entry name" value="Sig_transdc_resp-reg_receiver"/>
</dbReference>
<dbReference type="KEGG" id="hbv:ABIV_0034"/>
<evidence type="ECO:0000313" key="10">
    <source>
        <dbReference type="EMBL" id="AXH11076.1"/>
    </source>
</evidence>
<dbReference type="EMBL" id="PDKM01000004">
    <property type="protein sequence ID" value="RXK09735.1"/>
    <property type="molecule type" value="Genomic_DNA"/>
</dbReference>
<dbReference type="GO" id="GO:0000976">
    <property type="term" value="F:transcription cis-regulatory region binding"/>
    <property type="evidence" value="ECO:0007669"/>
    <property type="project" value="TreeGrafter"/>
</dbReference>
<feature type="modified residue" description="4-aspartylphosphate" evidence="6">
    <location>
        <position position="51"/>
    </location>
</feature>
<dbReference type="GO" id="GO:0000156">
    <property type="term" value="F:phosphorelay response regulator activity"/>
    <property type="evidence" value="ECO:0007669"/>
    <property type="project" value="TreeGrafter"/>
</dbReference>